<dbReference type="SUPFAM" id="SSF109854">
    <property type="entry name" value="DinB/YfiT-like putative metalloenzymes"/>
    <property type="match status" value="1"/>
</dbReference>
<dbReference type="Pfam" id="PF11716">
    <property type="entry name" value="MDMPI_N"/>
    <property type="match status" value="1"/>
</dbReference>
<gene>
    <name evidence="4" type="ORF">GCM10023353_07950</name>
</gene>
<evidence type="ECO:0000256" key="1">
    <source>
        <dbReference type="SAM" id="MobiDB-lite"/>
    </source>
</evidence>
<evidence type="ECO:0000313" key="4">
    <source>
        <dbReference type="EMBL" id="GAA4807035.1"/>
    </source>
</evidence>
<name>A0ABP9CA17_9ACTN</name>
<dbReference type="NCBIfam" id="TIGR03083">
    <property type="entry name" value="maleylpyruvate isomerase family mycothiol-dependent enzyme"/>
    <property type="match status" value="1"/>
</dbReference>
<feature type="compositionally biased region" description="Basic and acidic residues" evidence="1">
    <location>
        <begin position="272"/>
        <end position="283"/>
    </location>
</feature>
<dbReference type="EMBL" id="BAABKQ010000001">
    <property type="protein sequence ID" value="GAA4807035.1"/>
    <property type="molecule type" value="Genomic_DNA"/>
</dbReference>
<dbReference type="InterPro" id="IPR034660">
    <property type="entry name" value="DinB/YfiT-like"/>
</dbReference>
<comment type="caution">
    <text evidence="4">The sequence shown here is derived from an EMBL/GenBank/DDBJ whole genome shotgun (WGS) entry which is preliminary data.</text>
</comment>
<proteinExistence type="predicted"/>
<dbReference type="InterPro" id="IPR017518">
    <property type="entry name" value="CHP03084"/>
</dbReference>
<evidence type="ECO:0000259" key="2">
    <source>
        <dbReference type="Pfam" id="PF08608"/>
    </source>
</evidence>
<keyword evidence="5" id="KW-1185">Reference proteome</keyword>
<feature type="domain" description="tRNA wybutosine-synthesis" evidence="2">
    <location>
        <begin position="196"/>
        <end position="242"/>
    </location>
</feature>
<dbReference type="InterPro" id="IPR013917">
    <property type="entry name" value="tRNA_wybutosine-synth"/>
</dbReference>
<dbReference type="Pfam" id="PF08608">
    <property type="entry name" value="Wyosine_form"/>
    <property type="match status" value="1"/>
</dbReference>
<dbReference type="RefSeq" id="WP_200170995.1">
    <property type="nucleotide sequence ID" value="NZ_BAABKQ010000001.1"/>
</dbReference>
<evidence type="ECO:0000259" key="3">
    <source>
        <dbReference type="Pfam" id="PF11716"/>
    </source>
</evidence>
<accession>A0ABP9CA17</accession>
<feature type="region of interest" description="Disordered" evidence="1">
    <location>
        <begin position="261"/>
        <end position="283"/>
    </location>
</feature>
<evidence type="ECO:0000313" key="5">
    <source>
        <dbReference type="Proteomes" id="UP001500839"/>
    </source>
</evidence>
<dbReference type="InterPro" id="IPR024344">
    <property type="entry name" value="MDMPI_metal-binding"/>
</dbReference>
<dbReference type="NCBIfam" id="TIGR03084">
    <property type="entry name" value="TIGR03084 family metal-binding protein"/>
    <property type="match status" value="1"/>
</dbReference>
<organism evidence="4 5">
    <name type="scientific">Tomitella cavernea</name>
    <dbReference type="NCBI Taxonomy" id="1387982"/>
    <lineage>
        <taxon>Bacteria</taxon>
        <taxon>Bacillati</taxon>
        <taxon>Actinomycetota</taxon>
        <taxon>Actinomycetes</taxon>
        <taxon>Mycobacteriales</taxon>
        <taxon>Tomitella</taxon>
    </lineage>
</organism>
<protein>
    <submittedName>
        <fullName evidence="4">TIGR03084 family metal-binding protein</fullName>
    </submittedName>
</protein>
<feature type="domain" description="Mycothiol-dependent maleylpyruvate isomerase metal-binding" evidence="3">
    <location>
        <begin position="24"/>
        <end position="160"/>
    </location>
</feature>
<dbReference type="InterPro" id="IPR017517">
    <property type="entry name" value="Maleyloyr_isom"/>
</dbReference>
<reference evidence="5" key="1">
    <citation type="journal article" date="2019" name="Int. J. Syst. Evol. Microbiol.">
        <title>The Global Catalogue of Microorganisms (GCM) 10K type strain sequencing project: providing services to taxonomists for standard genome sequencing and annotation.</title>
        <authorList>
            <consortium name="The Broad Institute Genomics Platform"/>
            <consortium name="The Broad Institute Genome Sequencing Center for Infectious Disease"/>
            <person name="Wu L."/>
            <person name="Ma J."/>
        </authorList>
    </citation>
    <scope>NUCLEOTIDE SEQUENCE [LARGE SCALE GENOMIC DNA]</scope>
    <source>
        <strain evidence="5">JCM 18542</strain>
    </source>
</reference>
<dbReference type="Gene3D" id="1.20.120.450">
    <property type="entry name" value="dinb family like domain"/>
    <property type="match status" value="1"/>
</dbReference>
<dbReference type="Proteomes" id="UP001500839">
    <property type="component" value="Unassembled WGS sequence"/>
</dbReference>
<sequence length="283" mass="30621">MLDCSLILCDAVHVAELEPVLADLDAEGDALDALVAGLDSDDWSTPTPAAGWTIAHQIGHLAWTDAASLTAATDEPRFQELVAEAWADPTGFVDAGADRWASIAPAALLTRWREGRAALTQALRDRPAGEKVQWFGPPMSPVSMATARIMETWAHGEDVADALGVAKAPTSRLRHVAHIGVRTRDFAYAVHELPPPAEAFRVELTAPDGDDWVWGPDDAAQRITGPALDFCLLVTQRRHPDDLDIKAEGDDARRWMTIAQAFAGAPGGGRPPHSERPRREETR</sequence>